<proteinExistence type="predicted"/>
<dbReference type="eggNOG" id="ENOG502Z9WH">
    <property type="taxonomic scope" value="Bacteria"/>
</dbReference>
<sequence length="382" mass="41875">MSRHDGFCASAGPAGLRGAALHRQELRRSGAASAKPGMELCCSSSAFEIEAVTGLFHCYVLGGTSLRVGNRSARRPSRNRTLPPRTGGSDNREREFSTFRRRVGSRSGPRCAGRSCSPTRADRRTYHGPIGNAPRHLPFRRAALSFMRWQIGRGVLAPLSAMPPGSPWWRAVNERLMRDGCEAVARSGGMGGTPSSHTVDLWMLFVADPTARTWYRAHNASIASAYLDHRDLACTESHPERFFLNVVLLRVLYAHALVSAPRLALGRLAPAGPLLGDPRLSMTGIFLSLSRVLPDRYPLGDDVAAYVAAEHNIGEMLDYGMIGPRLQQLYEWSADELDEPGLLDCICDGSPTYAWSYSDREVWHPASPAATIRAVRRILPAN</sequence>
<gene>
    <name evidence="2" type="ordered locus">RHA1_ro00238</name>
</gene>
<dbReference type="Proteomes" id="UP000008710">
    <property type="component" value="Chromosome"/>
</dbReference>
<organism evidence="2 3">
    <name type="scientific">Rhodococcus jostii (strain RHA1)</name>
    <dbReference type="NCBI Taxonomy" id="101510"/>
    <lineage>
        <taxon>Bacteria</taxon>
        <taxon>Bacillati</taxon>
        <taxon>Actinomycetota</taxon>
        <taxon>Actinomycetes</taxon>
        <taxon>Mycobacteriales</taxon>
        <taxon>Nocardiaceae</taxon>
        <taxon>Rhodococcus</taxon>
    </lineage>
</organism>
<feature type="region of interest" description="Disordered" evidence="1">
    <location>
        <begin position="69"/>
        <end position="129"/>
    </location>
</feature>
<reference evidence="3" key="1">
    <citation type="journal article" date="2006" name="Proc. Natl. Acad. Sci. U.S.A.">
        <title>The complete genome of Rhodococcus sp. RHA1 provides insights into a catabolic powerhouse.</title>
        <authorList>
            <person name="McLeod M.P."/>
            <person name="Warren R.L."/>
            <person name="Hsiao W.W.L."/>
            <person name="Araki N."/>
            <person name="Myhre M."/>
            <person name="Fernandes C."/>
            <person name="Miyazawa D."/>
            <person name="Wong W."/>
            <person name="Lillquist A.L."/>
            <person name="Wang D."/>
            <person name="Dosanjh M."/>
            <person name="Hara H."/>
            <person name="Petrescu A."/>
            <person name="Morin R.D."/>
            <person name="Yang G."/>
            <person name="Stott J.M."/>
            <person name="Schein J.E."/>
            <person name="Shin H."/>
            <person name="Smailus D."/>
            <person name="Siddiqui A.S."/>
            <person name="Marra M.A."/>
            <person name="Jones S.J.M."/>
            <person name="Holt R."/>
            <person name="Brinkman F.S.L."/>
            <person name="Miyauchi K."/>
            <person name="Fukuda M."/>
            <person name="Davies J.E."/>
            <person name="Mohn W.W."/>
            <person name="Eltis L.D."/>
        </authorList>
    </citation>
    <scope>NUCLEOTIDE SEQUENCE [LARGE SCALE GENOMIC DNA]</scope>
    <source>
        <strain evidence="3">RHA1</strain>
    </source>
</reference>
<name>Q0SK62_RHOJR</name>
<accession>Q0SK62</accession>
<evidence type="ECO:0000313" key="2">
    <source>
        <dbReference type="EMBL" id="ABG92074.1"/>
    </source>
</evidence>
<dbReference type="HOGENOM" id="CLU_723360_0_0_11"/>
<protein>
    <submittedName>
        <fullName evidence="2">Uncharacterized protein</fullName>
    </submittedName>
</protein>
<dbReference type="AlphaFoldDB" id="Q0SK62"/>
<dbReference type="EMBL" id="CP000431">
    <property type="protein sequence ID" value="ABG92074.1"/>
    <property type="molecule type" value="Genomic_DNA"/>
</dbReference>
<dbReference type="KEGG" id="rha:RHA1_ro00238"/>
<evidence type="ECO:0000313" key="3">
    <source>
        <dbReference type="Proteomes" id="UP000008710"/>
    </source>
</evidence>
<evidence type="ECO:0000256" key="1">
    <source>
        <dbReference type="SAM" id="MobiDB-lite"/>
    </source>
</evidence>